<organism evidence="2 3">
    <name type="scientific">Toxoplasma gondii GAB2-2007-GAL-DOM2</name>
    <dbReference type="NCBI Taxonomy" id="1130820"/>
    <lineage>
        <taxon>Eukaryota</taxon>
        <taxon>Sar</taxon>
        <taxon>Alveolata</taxon>
        <taxon>Apicomplexa</taxon>
        <taxon>Conoidasida</taxon>
        <taxon>Coccidia</taxon>
        <taxon>Eucoccidiorida</taxon>
        <taxon>Eimeriorina</taxon>
        <taxon>Sarcocystidae</taxon>
        <taxon>Toxoplasma</taxon>
    </lineage>
</organism>
<evidence type="ECO:0000313" key="3">
    <source>
        <dbReference type="Proteomes" id="UP000028837"/>
    </source>
</evidence>
<dbReference type="Proteomes" id="UP000028837">
    <property type="component" value="Unassembled WGS sequence"/>
</dbReference>
<evidence type="ECO:0000313" key="2">
    <source>
        <dbReference type="EMBL" id="KFG45491.1"/>
    </source>
</evidence>
<accession>A0A086KM73</accession>
<dbReference type="VEuPathDB" id="ToxoDB:TGDOM2_225780A"/>
<proteinExistence type="predicted"/>
<sequence length="87" mass="9843">MWGKLFRKRPPRDRGAKGNDMDNERFSAVVSGVATLTARKVYAPFRVKRRLITAAELLDTQPVDVRPFMDEGENLDATIAKDQPLVQ</sequence>
<name>A0A086KM73_TOXGO</name>
<feature type="compositionally biased region" description="Basic residues" evidence="1">
    <location>
        <begin position="1"/>
        <end position="11"/>
    </location>
</feature>
<feature type="compositionally biased region" description="Basic and acidic residues" evidence="1">
    <location>
        <begin position="12"/>
        <end position="22"/>
    </location>
</feature>
<dbReference type="AlphaFoldDB" id="A0A086KM73"/>
<reference evidence="2 3" key="1">
    <citation type="submission" date="2014-02" db="EMBL/GenBank/DDBJ databases">
        <authorList>
            <person name="Sibley D."/>
            <person name="Venepally P."/>
            <person name="Karamycheva S."/>
            <person name="Hadjithomas M."/>
            <person name="Khan A."/>
            <person name="Brunk B."/>
            <person name="Roos D."/>
            <person name="Caler E."/>
            <person name="Lorenzi H."/>
        </authorList>
    </citation>
    <scope>NUCLEOTIDE SEQUENCE [LARGE SCALE GENOMIC DNA]</scope>
    <source>
        <strain evidence="2 3">GAB2-2007-GAL-DOM2</strain>
    </source>
</reference>
<protein>
    <submittedName>
        <fullName evidence="2">Uncharacterized protein</fullName>
    </submittedName>
</protein>
<dbReference type="EMBL" id="AHZU02000352">
    <property type="protein sequence ID" value="KFG45491.1"/>
    <property type="molecule type" value="Genomic_DNA"/>
</dbReference>
<feature type="region of interest" description="Disordered" evidence="1">
    <location>
        <begin position="1"/>
        <end position="22"/>
    </location>
</feature>
<feature type="non-terminal residue" evidence="2">
    <location>
        <position position="87"/>
    </location>
</feature>
<evidence type="ECO:0000256" key="1">
    <source>
        <dbReference type="SAM" id="MobiDB-lite"/>
    </source>
</evidence>
<comment type="caution">
    <text evidence="2">The sequence shown here is derived from an EMBL/GenBank/DDBJ whole genome shotgun (WGS) entry which is preliminary data.</text>
</comment>
<gene>
    <name evidence="2" type="ORF">TGDOM2_225780A</name>
</gene>